<dbReference type="Proteomes" id="UP000281553">
    <property type="component" value="Unassembled WGS sequence"/>
</dbReference>
<keyword evidence="1" id="KW-0880">Kelch repeat</keyword>
<feature type="domain" description="BACK" evidence="3">
    <location>
        <begin position="35"/>
        <end position="131"/>
    </location>
</feature>
<dbReference type="PANTHER" id="PTHR45632:SF3">
    <property type="entry name" value="KELCH-LIKE PROTEIN 32"/>
    <property type="match status" value="1"/>
</dbReference>
<reference evidence="4 5" key="1">
    <citation type="submission" date="2018-11" db="EMBL/GenBank/DDBJ databases">
        <authorList>
            <consortium name="Pathogen Informatics"/>
        </authorList>
    </citation>
    <scope>NUCLEOTIDE SEQUENCE [LARGE SCALE GENOMIC DNA]</scope>
</reference>
<dbReference type="OrthoDB" id="45365at2759"/>
<proteinExistence type="predicted"/>
<keyword evidence="5" id="KW-1185">Reference proteome</keyword>
<evidence type="ECO:0000313" key="5">
    <source>
        <dbReference type="Proteomes" id="UP000281553"/>
    </source>
</evidence>
<evidence type="ECO:0000256" key="1">
    <source>
        <dbReference type="ARBA" id="ARBA00022441"/>
    </source>
</evidence>
<dbReference type="Gene3D" id="2.120.10.80">
    <property type="entry name" value="Kelch-type beta propeller"/>
    <property type="match status" value="1"/>
</dbReference>
<gene>
    <name evidence="4" type="ORF">DILT_LOCUS12011</name>
</gene>
<evidence type="ECO:0000256" key="2">
    <source>
        <dbReference type="ARBA" id="ARBA00022737"/>
    </source>
</evidence>
<protein>
    <recommendedName>
        <fullName evidence="3">BACK domain-containing protein</fullName>
    </recommendedName>
</protein>
<keyword evidence="2" id="KW-0677">Repeat</keyword>
<name>A0A3P7LSM1_DIBLA</name>
<sequence>MTHQNTRTFEDKLALIRNISELNNLRIAGKLTDLTIELLKSDRLRNACLDYIKATFEVTVSREFFIQLPSDVVLSLLRANDLHVDGEETVFKSIGRWISPLGKVDERRLRHAEAMMKEVRWYELPNLKRIRERAASVALPDGRLFVIGGVDSGLSFLRGYSGSSVETCHLQEPADWQGELEVSNVFWKDVAAILEPRKDHTAVAFRDSIFLAGGSNLEGYLNTIDVFIPPDNQRPFGQWTRLAGWDTGRPTAALLVCEERLFSFSKSIALVSYHFYRARRTTVLFAERGMNRSCSFSVVFPH</sequence>
<dbReference type="AlphaFoldDB" id="A0A3P7LSM1"/>
<organism evidence="4 5">
    <name type="scientific">Dibothriocephalus latus</name>
    <name type="common">Fish tapeworm</name>
    <name type="synonym">Diphyllobothrium latum</name>
    <dbReference type="NCBI Taxonomy" id="60516"/>
    <lineage>
        <taxon>Eukaryota</taxon>
        <taxon>Metazoa</taxon>
        <taxon>Spiralia</taxon>
        <taxon>Lophotrochozoa</taxon>
        <taxon>Platyhelminthes</taxon>
        <taxon>Cestoda</taxon>
        <taxon>Eucestoda</taxon>
        <taxon>Diphyllobothriidea</taxon>
        <taxon>Diphyllobothriidae</taxon>
        <taxon>Dibothriocephalus</taxon>
    </lineage>
</organism>
<dbReference type="Gene3D" id="1.25.40.420">
    <property type="match status" value="1"/>
</dbReference>
<dbReference type="Pfam" id="PF07707">
    <property type="entry name" value="BACK"/>
    <property type="match status" value="1"/>
</dbReference>
<dbReference type="PANTHER" id="PTHR45632">
    <property type="entry name" value="LD33804P"/>
    <property type="match status" value="1"/>
</dbReference>
<evidence type="ECO:0000259" key="3">
    <source>
        <dbReference type="SMART" id="SM00875"/>
    </source>
</evidence>
<evidence type="ECO:0000313" key="4">
    <source>
        <dbReference type="EMBL" id="VDN16180.1"/>
    </source>
</evidence>
<dbReference type="InterPro" id="IPR015915">
    <property type="entry name" value="Kelch-typ_b-propeller"/>
</dbReference>
<dbReference type="EMBL" id="UYRU01064940">
    <property type="protein sequence ID" value="VDN16180.1"/>
    <property type="molecule type" value="Genomic_DNA"/>
</dbReference>
<dbReference type="SMART" id="SM00875">
    <property type="entry name" value="BACK"/>
    <property type="match status" value="1"/>
</dbReference>
<dbReference type="SUPFAM" id="SSF117281">
    <property type="entry name" value="Kelch motif"/>
    <property type="match status" value="1"/>
</dbReference>
<dbReference type="InterPro" id="IPR011705">
    <property type="entry name" value="BACK"/>
</dbReference>
<accession>A0A3P7LSM1</accession>